<sequence length="429" mass="48831">MSEDIVTERPHSPVRVIFSVRITCEGIKGKKRIKTATPKAQDHALPVRITSSPSAPDSSSKTTRRTQNLLSQQDARMERIQVAGAYEKQITDRWQCHDENCNNWRGFCWVDPTDHLHYNMTAIHQQSWANAIRAGDATLTSPPVKLVRVWQQDGAVNKLARRPKQLSAAQQSKSMMESFQETQKQIMEMTQIQMQMEMQEQMQRNNERRSQRQEQREMAEQVSMARPPYGQSSLYGRGFDAGTPFQFPGSDHHRTPVDQFRGPPSDINHPPTTFANTEYRPQSAQDHRPRQASVAPISQSAPSSPINTDEDDIEIVIKFFDWKIRNTQSEIRQDKLMRAKETIVQNDWTLDDMKTMSDPDTRLYSLALAKGITDGMARQFKSDLRLFKSEVKGKGHIDAARTASALLDMRNPRVTGTGGGFLPPRDDPI</sequence>
<dbReference type="Proteomes" id="UP000504638">
    <property type="component" value="Unplaced"/>
</dbReference>
<evidence type="ECO:0000313" key="3">
    <source>
        <dbReference type="Proteomes" id="UP000504638"/>
    </source>
</evidence>
<proteinExistence type="predicted"/>
<organism evidence="2">
    <name type="scientific">Eremomyces bilateralis CBS 781.70</name>
    <dbReference type="NCBI Taxonomy" id="1392243"/>
    <lineage>
        <taxon>Eukaryota</taxon>
        <taxon>Fungi</taxon>
        <taxon>Dikarya</taxon>
        <taxon>Ascomycota</taxon>
        <taxon>Pezizomycotina</taxon>
        <taxon>Dothideomycetes</taxon>
        <taxon>Dothideomycetes incertae sedis</taxon>
        <taxon>Eremomycetales</taxon>
        <taxon>Eremomycetaceae</taxon>
        <taxon>Eremomyces</taxon>
    </lineage>
</organism>
<dbReference type="AlphaFoldDB" id="A0A6G1GER7"/>
<evidence type="ECO:0000313" key="4">
    <source>
        <dbReference type="RefSeq" id="XP_033538236.1"/>
    </source>
</evidence>
<feature type="compositionally biased region" description="Basic and acidic residues" evidence="1">
    <location>
        <begin position="205"/>
        <end position="219"/>
    </location>
</feature>
<reference evidence="4" key="3">
    <citation type="submission" date="2025-04" db="UniProtKB">
        <authorList>
            <consortium name="RefSeq"/>
        </authorList>
    </citation>
    <scope>IDENTIFICATION</scope>
    <source>
        <strain evidence="4">CBS 781.70</strain>
    </source>
</reference>
<dbReference type="OrthoDB" id="3800774at2759"/>
<feature type="region of interest" description="Disordered" evidence="1">
    <location>
        <begin position="249"/>
        <end position="308"/>
    </location>
</feature>
<dbReference type="RefSeq" id="XP_033538236.1">
    <property type="nucleotide sequence ID" value="XM_033673758.1"/>
</dbReference>
<evidence type="ECO:0000313" key="2">
    <source>
        <dbReference type="EMBL" id="KAF1816605.1"/>
    </source>
</evidence>
<dbReference type="EMBL" id="ML975150">
    <property type="protein sequence ID" value="KAF1816605.1"/>
    <property type="molecule type" value="Genomic_DNA"/>
</dbReference>
<feature type="region of interest" description="Disordered" evidence="1">
    <location>
        <begin position="34"/>
        <end position="73"/>
    </location>
</feature>
<gene>
    <name evidence="2 4" type="ORF">P152DRAFT_129658</name>
</gene>
<evidence type="ECO:0000256" key="1">
    <source>
        <dbReference type="SAM" id="MobiDB-lite"/>
    </source>
</evidence>
<protein>
    <submittedName>
        <fullName evidence="2 4">Uncharacterized protein</fullName>
    </submittedName>
</protein>
<reference evidence="4" key="2">
    <citation type="submission" date="2020-04" db="EMBL/GenBank/DDBJ databases">
        <authorList>
            <consortium name="NCBI Genome Project"/>
        </authorList>
    </citation>
    <scope>NUCLEOTIDE SEQUENCE</scope>
    <source>
        <strain evidence="4">CBS 781.70</strain>
    </source>
</reference>
<feature type="compositionally biased region" description="Low complexity" evidence="1">
    <location>
        <begin position="51"/>
        <end position="60"/>
    </location>
</feature>
<dbReference type="GeneID" id="54414328"/>
<feature type="compositionally biased region" description="Polar residues" evidence="1">
    <location>
        <begin position="270"/>
        <end position="284"/>
    </location>
</feature>
<name>A0A6G1GER7_9PEZI</name>
<keyword evidence="3" id="KW-1185">Reference proteome</keyword>
<feature type="compositionally biased region" description="Low complexity" evidence="1">
    <location>
        <begin position="291"/>
        <end position="306"/>
    </location>
</feature>
<reference evidence="2 4" key="1">
    <citation type="submission" date="2020-01" db="EMBL/GenBank/DDBJ databases">
        <authorList>
            <consortium name="DOE Joint Genome Institute"/>
            <person name="Haridas S."/>
            <person name="Albert R."/>
            <person name="Binder M."/>
            <person name="Bloem J."/>
            <person name="Labutti K."/>
            <person name="Salamov A."/>
            <person name="Andreopoulos B."/>
            <person name="Baker S.E."/>
            <person name="Barry K."/>
            <person name="Bills G."/>
            <person name="Bluhm B.H."/>
            <person name="Cannon C."/>
            <person name="Castanera R."/>
            <person name="Culley D.E."/>
            <person name="Daum C."/>
            <person name="Ezra D."/>
            <person name="Gonzalez J.B."/>
            <person name="Henrissat B."/>
            <person name="Kuo A."/>
            <person name="Liang C."/>
            <person name="Lipzen A."/>
            <person name="Lutzoni F."/>
            <person name="Magnuson J."/>
            <person name="Mondo S."/>
            <person name="Nolan M."/>
            <person name="Ohm R."/>
            <person name="Pangilinan J."/>
            <person name="Park H.-J."/>
            <person name="Ramirez L."/>
            <person name="Alfaro M."/>
            <person name="Sun H."/>
            <person name="Tritt A."/>
            <person name="Yoshinaga Y."/>
            <person name="Zwiers L.-H."/>
            <person name="Turgeon B.G."/>
            <person name="Goodwin S.B."/>
            <person name="Spatafora J.W."/>
            <person name="Crous P.W."/>
            <person name="Grigoriev I.V."/>
        </authorList>
    </citation>
    <scope>NUCLEOTIDE SEQUENCE</scope>
    <source>
        <strain evidence="2 4">CBS 781.70</strain>
    </source>
</reference>
<accession>A0A6G1GER7</accession>
<feature type="region of interest" description="Disordered" evidence="1">
    <location>
        <begin position="198"/>
        <end position="235"/>
    </location>
</feature>